<dbReference type="GO" id="GO:0005737">
    <property type="term" value="C:cytoplasm"/>
    <property type="evidence" value="ECO:0007669"/>
    <property type="project" value="TreeGrafter"/>
</dbReference>
<dbReference type="GO" id="GO:0006564">
    <property type="term" value="P:L-serine biosynthetic process"/>
    <property type="evidence" value="ECO:0007669"/>
    <property type="project" value="TreeGrafter"/>
</dbReference>
<dbReference type="EMBL" id="CP054020">
    <property type="protein sequence ID" value="QKI89753.1"/>
    <property type="molecule type" value="Genomic_DNA"/>
</dbReference>
<accession>A0A7D4NPM5</accession>
<sequence>MSQENASSVAELSKDRKGLVLFDFDGTLTTKDSLPDFIQFACGRWRYYWGLLCLSPWLSLYVLKLMPNDKAKEKLLGHFFRGWDEARFNALAERYSLSRIEPLLRPKAKLAIERYQQKGAKIVVISASLRNWLEPWCEQKGFELIATEFAVENGVLSGKFDGNNCYGQEKVRRIKQRYVLDEFDFVHAYGDSSGDKPMLALADKGYYRVFE</sequence>
<dbReference type="AlphaFoldDB" id="A0A7D4NPM5"/>
<dbReference type="InterPro" id="IPR050582">
    <property type="entry name" value="HAD-like_SerB"/>
</dbReference>
<dbReference type="GO" id="GO:0000287">
    <property type="term" value="F:magnesium ion binding"/>
    <property type="evidence" value="ECO:0007669"/>
    <property type="project" value="TreeGrafter"/>
</dbReference>
<keyword evidence="1" id="KW-0378">Hydrolase</keyword>
<dbReference type="KEGG" id="txa:HQN79_09305"/>
<dbReference type="NCBIfam" id="TIGR01490">
    <property type="entry name" value="HAD-SF-IB-hyp1"/>
    <property type="match status" value="1"/>
</dbReference>
<dbReference type="GO" id="GO:0036424">
    <property type="term" value="F:L-phosphoserine phosphatase activity"/>
    <property type="evidence" value="ECO:0007669"/>
    <property type="project" value="TreeGrafter"/>
</dbReference>
<reference evidence="1 2" key="1">
    <citation type="submission" date="2020-05" db="EMBL/GenBank/DDBJ databases">
        <title>Thiomicrorhabdus sediminis sp.nov. and Thiomicrorhabdus xiamenensis sp.nov., novel sulfur-oxidizing bacteria isolated from coastal sediment.</title>
        <authorList>
            <person name="Liu X."/>
        </authorList>
    </citation>
    <scope>NUCLEOTIDE SEQUENCE [LARGE SCALE GENOMIC DNA]</scope>
    <source>
        <strain evidence="1 2">G2</strain>
    </source>
</reference>
<dbReference type="SUPFAM" id="SSF56784">
    <property type="entry name" value="HAD-like"/>
    <property type="match status" value="1"/>
</dbReference>
<dbReference type="Gene3D" id="3.40.50.1000">
    <property type="entry name" value="HAD superfamily/HAD-like"/>
    <property type="match status" value="1"/>
</dbReference>
<dbReference type="Pfam" id="PF12710">
    <property type="entry name" value="HAD"/>
    <property type="match status" value="1"/>
</dbReference>
<evidence type="ECO:0000313" key="1">
    <source>
        <dbReference type="EMBL" id="QKI89753.1"/>
    </source>
</evidence>
<dbReference type="NCBIfam" id="TIGR01488">
    <property type="entry name" value="HAD-SF-IB"/>
    <property type="match status" value="1"/>
</dbReference>
<keyword evidence="2" id="KW-1185">Reference proteome</keyword>
<dbReference type="InterPro" id="IPR036412">
    <property type="entry name" value="HAD-like_sf"/>
</dbReference>
<evidence type="ECO:0000313" key="2">
    <source>
        <dbReference type="Proteomes" id="UP000504724"/>
    </source>
</evidence>
<dbReference type="PANTHER" id="PTHR43344">
    <property type="entry name" value="PHOSPHOSERINE PHOSPHATASE"/>
    <property type="match status" value="1"/>
</dbReference>
<dbReference type="InterPro" id="IPR006385">
    <property type="entry name" value="HAD_hydro_SerB1"/>
</dbReference>
<dbReference type="CDD" id="cd02612">
    <property type="entry name" value="HAD_PGPPase"/>
    <property type="match status" value="1"/>
</dbReference>
<gene>
    <name evidence="1" type="ORF">HQN79_09305</name>
</gene>
<name>A0A7D4NPM5_9GAMM</name>
<protein>
    <submittedName>
        <fullName evidence="1">HAD family hydrolase</fullName>
    </submittedName>
</protein>
<proteinExistence type="predicted"/>
<dbReference type="PANTHER" id="PTHR43344:SF14">
    <property type="entry name" value="HAD-IB FAMILY HYDROLASE"/>
    <property type="match status" value="1"/>
</dbReference>
<dbReference type="Proteomes" id="UP000504724">
    <property type="component" value="Chromosome"/>
</dbReference>
<dbReference type="Gene3D" id="1.20.1440.100">
    <property type="entry name" value="SG protein - dephosphorylation function"/>
    <property type="match status" value="1"/>
</dbReference>
<dbReference type="InterPro" id="IPR023214">
    <property type="entry name" value="HAD_sf"/>
</dbReference>
<organism evidence="1 2">
    <name type="scientific">Thiomicrorhabdus xiamenensis</name>
    <dbReference type="NCBI Taxonomy" id="2739063"/>
    <lineage>
        <taxon>Bacteria</taxon>
        <taxon>Pseudomonadati</taxon>
        <taxon>Pseudomonadota</taxon>
        <taxon>Gammaproteobacteria</taxon>
        <taxon>Thiotrichales</taxon>
        <taxon>Piscirickettsiaceae</taxon>
        <taxon>Thiomicrorhabdus</taxon>
    </lineage>
</organism>
<dbReference type="RefSeq" id="WP_173285851.1">
    <property type="nucleotide sequence ID" value="NZ_CP054020.1"/>
</dbReference>